<dbReference type="AlphaFoldDB" id="A0A329CL74"/>
<accession>A0A329CL74</accession>
<evidence type="ECO:0000313" key="4">
    <source>
        <dbReference type="Proteomes" id="UP000248918"/>
    </source>
</evidence>
<gene>
    <name evidence="3" type="ORF">BX591_106142</name>
</gene>
<comment type="caution">
    <text evidence="3">The sequence shown here is derived from an EMBL/GenBank/DDBJ whole genome shotgun (WGS) entry which is preliminary data.</text>
</comment>
<protein>
    <submittedName>
        <fullName evidence="3">Uncharacterized protein</fullName>
    </submittedName>
</protein>
<feature type="compositionally biased region" description="Low complexity" evidence="2">
    <location>
        <begin position="1"/>
        <end position="21"/>
    </location>
</feature>
<feature type="region of interest" description="Disordered" evidence="2">
    <location>
        <begin position="1"/>
        <end position="49"/>
    </location>
</feature>
<evidence type="ECO:0000256" key="2">
    <source>
        <dbReference type="SAM" id="MobiDB-lite"/>
    </source>
</evidence>
<name>A0A329CL74_9BURK</name>
<sequence length="286" mass="32136">MFPSVSSSPVHPWSAHAAAEPHQPEPPRPSTPHHALPASYASLPSGKLQPDVVHPGLKIDENGRRYISDGGHMYAIRFDRDHQTERVYQPDNPARPGIPVRLNGEGRYVRHNEVGLKGGSPGQELARKLQTAQQKLDSARIGKNYAQGELTALAEEIRRSANPDAGLRQRQQTFQRALDDARMTIAIEEGHVEATRREVQLARNSMQAQLADKQRHREDGRQLEQTTRCEIDALQTAINASDHPSATMRNDLHRLQDDLRRIQNANHALDQIVLNLDRDLRDLPHC</sequence>
<dbReference type="Proteomes" id="UP000248918">
    <property type="component" value="Unassembled WGS sequence"/>
</dbReference>
<dbReference type="EMBL" id="QLTK01000006">
    <property type="protein sequence ID" value="RAS34461.1"/>
    <property type="molecule type" value="Genomic_DNA"/>
</dbReference>
<feature type="coiled-coil region" evidence="1">
    <location>
        <begin position="245"/>
        <end position="272"/>
    </location>
</feature>
<keyword evidence="1" id="KW-0175">Coiled coil</keyword>
<reference evidence="3 4" key="1">
    <citation type="submission" date="2018-06" db="EMBL/GenBank/DDBJ databases">
        <title>Genomic Encyclopedia of Type Strains, Phase III (KMG-III): the genomes of soil and plant-associated and newly described type strains.</title>
        <authorList>
            <person name="Whitman W."/>
        </authorList>
    </citation>
    <scope>NUCLEOTIDE SEQUENCE [LARGE SCALE GENOMIC DNA]</scope>
    <source>
        <strain evidence="3 4">LMG 23644</strain>
    </source>
</reference>
<evidence type="ECO:0000313" key="3">
    <source>
        <dbReference type="EMBL" id="RAS34461.1"/>
    </source>
</evidence>
<proteinExistence type="predicted"/>
<evidence type="ECO:0000256" key="1">
    <source>
        <dbReference type="SAM" id="Coils"/>
    </source>
</evidence>
<organism evidence="3 4">
    <name type="scientific">Paraburkholderia bryophila</name>
    <dbReference type="NCBI Taxonomy" id="420952"/>
    <lineage>
        <taxon>Bacteria</taxon>
        <taxon>Pseudomonadati</taxon>
        <taxon>Pseudomonadota</taxon>
        <taxon>Betaproteobacteria</taxon>
        <taxon>Burkholderiales</taxon>
        <taxon>Burkholderiaceae</taxon>
        <taxon>Paraburkholderia</taxon>
    </lineage>
</organism>